<dbReference type="SUPFAM" id="SSF48484">
    <property type="entry name" value="Lipoxigenase"/>
    <property type="match status" value="1"/>
</dbReference>
<dbReference type="InterPro" id="IPR036226">
    <property type="entry name" value="LipOase_C_sf"/>
</dbReference>
<dbReference type="OrthoDB" id="407298at2759"/>
<evidence type="ECO:0000256" key="5">
    <source>
        <dbReference type="SAM" id="SignalP"/>
    </source>
</evidence>
<keyword evidence="5" id="KW-0732">Signal</keyword>
<evidence type="ECO:0000259" key="6">
    <source>
        <dbReference type="PROSITE" id="PS51393"/>
    </source>
</evidence>
<proteinExistence type="predicted"/>
<reference evidence="7 8" key="1">
    <citation type="journal article" date="2012" name="BMC Genomics">
        <title>Sequencing the genome of Marssonina brunnea reveals fungus-poplar co-evolution.</title>
        <authorList>
            <person name="Zhu S."/>
            <person name="Cao Y.-Z."/>
            <person name="Jiang C."/>
            <person name="Tan B.-Y."/>
            <person name="Wang Z."/>
            <person name="Feng S."/>
            <person name="Zhang L."/>
            <person name="Su X.-H."/>
            <person name="Brejova B."/>
            <person name="Vinar T."/>
            <person name="Xu M."/>
            <person name="Wang M.-X."/>
            <person name="Zhang S.-G."/>
            <person name="Huang M.-R."/>
            <person name="Wu R."/>
            <person name="Zhou Y."/>
        </authorList>
    </citation>
    <scope>NUCLEOTIDE SEQUENCE [LARGE SCALE GENOMIC DNA]</scope>
    <source>
        <strain evidence="7 8">MB_m1</strain>
    </source>
</reference>
<keyword evidence="3" id="KW-0223">Dioxygenase</keyword>
<dbReference type="STRING" id="1072389.K1WJB7"/>
<organism evidence="7 8">
    <name type="scientific">Marssonina brunnea f. sp. multigermtubi (strain MB_m1)</name>
    <name type="common">Marssonina leaf spot fungus</name>
    <dbReference type="NCBI Taxonomy" id="1072389"/>
    <lineage>
        <taxon>Eukaryota</taxon>
        <taxon>Fungi</taxon>
        <taxon>Dikarya</taxon>
        <taxon>Ascomycota</taxon>
        <taxon>Pezizomycotina</taxon>
        <taxon>Leotiomycetes</taxon>
        <taxon>Helotiales</taxon>
        <taxon>Drepanopezizaceae</taxon>
        <taxon>Drepanopeziza</taxon>
    </lineage>
</organism>
<evidence type="ECO:0000256" key="3">
    <source>
        <dbReference type="ARBA" id="ARBA00022964"/>
    </source>
</evidence>
<dbReference type="GO" id="GO:0050584">
    <property type="term" value="F:linoleate 11-lipoxygenase activity"/>
    <property type="evidence" value="ECO:0007669"/>
    <property type="project" value="UniProtKB-ARBA"/>
</dbReference>
<dbReference type="PANTHER" id="PTHR11771">
    <property type="entry name" value="LIPOXYGENASE"/>
    <property type="match status" value="1"/>
</dbReference>
<gene>
    <name evidence="7" type="ORF">MBM_04109</name>
</gene>
<dbReference type="AlphaFoldDB" id="K1WJB7"/>
<keyword evidence="8" id="KW-1185">Reference proteome</keyword>
<dbReference type="KEGG" id="mbe:MBM_04109"/>
<dbReference type="Gene3D" id="3.10.450.60">
    <property type="match status" value="1"/>
</dbReference>
<evidence type="ECO:0000313" key="7">
    <source>
        <dbReference type="EMBL" id="EKD17740.1"/>
    </source>
</evidence>
<name>K1WJB7_MARBU</name>
<feature type="domain" description="Lipoxygenase" evidence="6">
    <location>
        <begin position="173"/>
        <end position="597"/>
    </location>
</feature>
<feature type="chain" id="PRO_5003852921" description="Manganese lipoxygenase" evidence="5">
    <location>
        <begin position="24"/>
        <end position="597"/>
    </location>
</feature>
<dbReference type="eggNOG" id="ENOG502QQSP">
    <property type="taxonomic scope" value="Eukaryota"/>
</dbReference>
<dbReference type="PROSITE" id="PS51393">
    <property type="entry name" value="LIPOXYGENASE_3"/>
    <property type="match status" value="1"/>
</dbReference>
<dbReference type="GO" id="GO:0046872">
    <property type="term" value="F:metal ion binding"/>
    <property type="evidence" value="ECO:0007669"/>
    <property type="project" value="UniProtKB-KW"/>
</dbReference>
<evidence type="ECO:0000313" key="8">
    <source>
        <dbReference type="Proteomes" id="UP000006753"/>
    </source>
</evidence>
<protein>
    <recommendedName>
        <fullName evidence="1">Manganese lipoxygenase</fullName>
    </recommendedName>
</protein>
<dbReference type="Proteomes" id="UP000006753">
    <property type="component" value="Unassembled WGS sequence"/>
</dbReference>
<dbReference type="Gene3D" id="1.20.245.10">
    <property type="entry name" value="Lipoxygenase-1, Domain 5"/>
    <property type="match status" value="1"/>
</dbReference>
<feature type="signal peptide" evidence="5">
    <location>
        <begin position="1"/>
        <end position="23"/>
    </location>
</feature>
<dbReference type="InterPro" id="IPR013819">
    <property type="entry name" value="LipOase_C"/>
</dbReference>
<evidence type="ECO:0000256" key="1">
    <source>
        <dbReference type="ARBA" id="ARBA00021175"/>
    </source>
</evidence>
<sequence>MHIPSSSLACVATLLTVITTTHAFATLPSTGNSSNVTARADAIREKAAGWLYGPSLIGNAAFFPTGVLAEKRIQSDIELFKVDSNFIRSAVVVDSPRVQQAIAANGGLNSTDDYIHVLYDGQWLNAVPAGTSKGILANYTSDLLFSMSRLSLNSWPLRRLARSDDLPFSLDDDTAVQITTLTLAALKEARRLFVVDHSYQQRYKKSPLRYGAACTALFFIHPVSGDFLPLAIKTNTGADLVYTPLDGEMDWMLAKIMFNSNDLLHAQLYHLVASHNVAEIVHQAAMRTMSDEHPIMLLLDRLLYQAYAARPVGDSIELFADGGAFDQAFHMTARGAKEFVAEWYPVAGRLKSNYLDPDLASRGLIECSDGPALKHFPFYEDVKPIHAGIKKFITSFVDTYYSSDAIIAEDTELAAWVTEARTNAQVLDFPCAVQAYGTVPPTCTKAHIIDLLTHIAYLVGVQHQALNTGAGFQSTGTLPLHPVALNAPLPTAKNVTDVLPWLLPPAAAVFQLNLLALFNRPTYESLNKTLVWQFSDDTFLSNFPSTISEAAQTFKETMEEVSRGIRAKTFDSEGLSQGMPFVYRNLDPGTVPFYLAI</sequence>
<dbReference type="GeneID" id="18760044"/>
<accession>K1WJB7</accession>
<keyword evidence="4" id="KW-0560">Oxidoreductase</keyword>
<dbReference type="Pfam" id="PF00305">
    <property type="entry name" value="Lipoxygenase"/>
    <property type="match status" value="1"/>
</dbReference>
<dbReference type="InterPro" id="IPR000907">
    <property type="entry name" value="LipOase"/>
</dbReference>
<evidence type="ECO:0000256" key="4">
    <source>
        <dbReference type="ARBA" id="ARBA00023002"/>
    </source>
</evidence>
<dbReference type="EMBL" id="JH921435">
    <property type="protein sequence ID" value="EKD17740.1"/>
    <property type="molecule type" value="Genomic_DNA"/>
</dbReference>
<dbReference type="GO" id="GO:0034440">
    <property type="term" value="P:lipid oxidation"/>
    <property type="evidence" value="ECO:0007669"/>
    <property type="project" value="InterPro"/>
</dbReference>
<keyword evidence="2" id="KW-0479">Metal-binding</keyword>
<evidence type="ECO:0000256" key="2">
    <source>
        <dbReference type="ARBA" id="ARBA00022723"/>
    </source>
</evidence>
<dbReference type="OMA" id="MMFNAND"/>
<dbReference type="HOGENOM" id="CLU_004282_4_0_1"/>
<dbReference type="InParanoid" id="K1WJB7"/>
<dbReference type="GO" id="GO:0043651">
    <property type="term" value="P:linoleic acid metabolic process"/>
    <property type="evidence" value="ECO:0007669"/>
    <property type="project" value="UniProtKB-ARBA"/>
</dbReference>
<dbReference type="RefSeq" id="XP_007291998.1">
    <property type="nucleotide sequence ID" value="XM_007291936.1"/>
</dbReference>